<evidence type="ECO:0000259" key="2">
    <source>
        <dbReference type="PROSITE" id="PS50053"/>
    </source>
</evidence>
<dbReference type="PANTHER" id="PTHR10677:SF3">
    <property type="entry name" value="FI07626P-RELATED"/>
    <property type="match status" value="1"/>
</dbReference>
<dbReference type="Pfam" id="PF00240">
    <property type="entry name" value="ubiquitin"/>
    <property type="match status" value="1"/>
</dbReference>
<evidence type="ECO:0000313" key="3">
    <source>
        <dbReference type="EnsemblPlants" id="Solyc02g061610.1.1"/>
    </source>
</evidence>
<dbReference type="PANTHER" id="PTHR10677">
    <property type="entry name" value="UBIQUILIN"/>
    <property type="match status" value="1"/>
</dbReference>
<dbReference type="PROSITE" id="PS50053">
    <property type="entry name" value="UBIQUITIN_2"/>
    <property type="match status" value="1"/>
</dbReference>
<dbReference type="SUPFAM" id="SSF54236">
    <property type="entry name" value="Ubiquitin-like"/>
    <property type="match status" value="1"/>
</dbReference>
<dbReference type="Proteomes" id="UP000004994">
    <property type="component" value="Chromosome 2"/>
</dbReference>
<dbReference type="Pfam" id="PF23195">
    <property type="entry name" value="UBQLN1"/>
    <property type="match status" value="1"/>
</dbReference>
<proteinExistence type="predicted"/>
<dbReference type="GO" id="GO:0005829">
    <property type="term" value="C:cytosol"/>
    <property type="evidence" value="ECO:0000318"/>
    <property type="project" value="GO_Central"/>
</dbReference>
<name>K4B651_SOLLC</name>
<reference evidence="3" key="1">
    <citation type="journal article" date="2012" name="Nature">
        <title>The tomato genome sequence provides insights into fleshy fruit evolution.</title>
        <authorList>
            <consortium name="Tomato Genome Consortium"/>
        </authorList>
    </citation>
    <scope>NUCLEOTIDE SEQUENCE [LARGE SCALE GENOMIC DNA]</scope>
    <source>
        <strain evidence="3">cv. Heinz 1706</strain>
    </source>
</reference>
<dbReference type="SMR" id="K4B651"/>
<dbReference type="Gramene" id="Solyc02g061610.1.1">
    <property type="protein sequence ID" value="Solyc02g061610.1.1"/>
    <property type="gene ID" value="Solyc02g061610.1"/>
</dbReference>
<dbReference type="InterPro" id="IPR000626">
    <property type="entry name" value="Ubiquitin-like_dom"/>
</dbReference>
<dbReference type="InterPro" id="IPR015496">
    <property type="entry name" value="Ubiquilin"/>
</dbReference>
<dbReference type="AlphaFoldDB" id="K4B651"/>
<dbReference type="PhylomeDB" id="K4B651"/>
<dbReference type="InParanoid" id="K4B651"/>
<feature type="region of interest" description="Disordered" evidence="1">
    <location>
        <begin position="288"/>
        <end position="350"/>
    </location>
</feature>
<dbReference type="PaxDb" id="4081-Solyc02g061610.1.1"/>
<dbReference type="FunFam" id="3.10.20.90:FF:000447">
    <property type="entry name" value="Large proline-rich protein bag6-A"/>
    <property type="match status" value="1"/>
</dbReference>
<feature type="compositionally biased region" description="Polar residues" evidence="1">
    <location>
        <begin position="329"/>
        <end position="341"/>
    </location>
</feature>
<feature type="domain" description="Ubiquitin-like" evidence="2">
    <location>
        <begin position="24"/>
        <end position="93"/>
    </location>
</feature>
<evidence type="ECO:0000256" key="1">
    <source>
        <dbReference type="SAM" id="MobiDB-lite"/>
    </source>
</evidence>
<dbReference type="OMA" id="DSIMMRE"/>
<dbReference type="GO" id="GO:0031593">
    <property type="term" value="F:polyubiquitin modification-dependent protein binding"/>
    <property type="evidence" value="ECO:0000318"/>
    <property type="project" value="GO_Central"/>
</dbReference>
<organism evidence="3">
    <name type="scientific">Solanum lycopersicum</name>
    <name type="common">Tomato</name>
    <name type="synonym">Lycopersicon esculentum</name>
    <dbReference type="NCBI Taxonomy" id="4081"/>
    <lineage>
        <taxon>Eukaryota</taxon>
        <taxon>Viridiplantae</taxon>
        <taxon>Streptophyta</taxon>
        <taxon>Embryophyta</taxon>
        <taxon>Tracheophyta</taxon>
        <taxon>Spermatophyta</taxon>
        <taxon>Magnoliopsida</taxon>
        <taxon>eudicotyledons</taxon>
        <taxon>Gunneridae</taxon>
        <taxon>Pentapetalae</taxon>
        <taxon>asterids</taxon>
        <taxon>lamiids</taxon>
        <taxon>Solanales</taxon>
        <taxon>Solanaceae</taxon>
        <taxon>Solanoideae</taxon>
        <taxon>Solaneae</taxon>
        <taxon>Solanum</taxon>
        <taxon>Solanum subgen. Lycopersicon</taxon>
    </lineage>
</organism>
<dbReference type="GO" id="GO:0006511">
    <property type="term" value="P:ubiquitin-dependent protein catabolic process"/>
    <property type="evidence" value="ECO:0000318"/>
    <property type="project" value="GO_Central"/>
</dbReference>
<keyword evidence="4" id="KW-1185">Reference proteome</keyword>
<protein>
    <recommendedName>
        <fullName evidence="2">Ubiquitin-like domain-containing protein</fullName>
    </recommendedName>
</protein>
<dbReference type="InterPro" id="IPR029071">
    <property type="entry name" value="Ubiquitin-like_domsf"/>
</dbReference>
<dbReference type="SMART" id="SM00213">
    <property type="entry name" value="UBQ"/>
    <property type="match status" value="1"/>
</dbReference>
<feature type="compositionally biased region" description="Polar residues" evidence="1">
    <location>
        <begin position="292"/>
        <end position="302"/>
    </location>
</feature>
<reference evidence="3" key="2">
    <citation type="submission" date="2015-06" db="UniProtKB">
        <authorList>
            <consortium name="EnsemblPlants"/>
        </authorList>
    </citation>
    <scope>IDENTIFICATION</scope>
    <source>
        <strain evidence="3">cv. Heinz 1706</strain>
    </source>
</reference>
<evidence type="ECO:0000313" key="4">
    <source>
        <dbReference type="Proteomes" id="UP000004994"/>
    </source>
</evidence>
<sequence length="498" mass="54654">MDGGDTTQTVKDDSGDIAVGGKTVTINIRCVNDSELSVQVSLDCTVGLFKFIISQPTDIPAEEQKVIYNGRILKDDQTLKSCGLEADQTVHLIRGSAVAASASATNVVNPNANQDAPRVDVPTTGGLFVRVGRGPLFSRLGKRGGSFGAGLPDFEQVQQHDSIMMREILNMPLVQDLVNDPGIICNFIVNSPQMREYVNLNPELPHIFNDPAIFLQIWEAARNELMHETIRTIQWSLSHTESSPEESNMLRHMYVDVQEPFLNATSMAGDTRNDSGINPFVALLGAQEQGRSRSTNPPATCSDTTANPPAPNSNPLSDPWASADFGGAQMNTSPRSNTSRNIWGPSPGGLDDIADLQRMLGGIPGASSENQLIGYPSISQIMQHINQIMELDPNSHNGDMMPNRELIHQLMSSERMQEYLVQQGLFPYLDHPQSNQEQDQGEADETEYQNGAVEVARNVVDSTLERASLHEFPGLNNLGPEELYVMLFLQVVRLHRIL</sequence>
<dbReference type="Gene3D" id="3.10.20.90">
    <property type="entry name" value="Phosphatidylinositol 3-kinase Catalytic Subunit, Chain A, domain 1"/>
    <property type="match status" value="1"/>
</dbReference>
<dbReference type="EnsemblPlants" id="Solyc02g061610.1.1">
    <property type="protein sequence ID" value="Solyc02g061610.1.1"/>
    <property type="gene ID" value="Solyc02g061610.1"/>
</dbReference>
<feature type="compositionally biased region" description="Low complexity" evidence="1">
    <location>
        <begin position="303"/>
        <end position="319"/>
    </location>
</feature>
<accession>K4B651</accession>
<dbReference type="eggNOG" id="KOG0010">
    <property type="taxonomic scope" value="Eukaryota"/>
</dbReference>
<dbReference type="HOGENOM" id="CLU_024293_4_0_1"/>
<dbReference type="STRING" id="4081.K4B651"/>